<keyword evidence="7 9" id="KW-0472">Membrane</keyword>
<evidence type="ECO:0000256" key="2">
    <source>
        <dbReference type="ARBA" id="ARBA00022448"/>
    </source>
</evidence>
<evidence type="ECO:0000256" key="9">
    <source>
        <dbReference type="RuleBase" id="RU369079"/>
    </source>
</evidence>
<evidence type="ECO:0000256" key="5">
    <source>
        <dbReference type="ARBA" id="ARBA00022692"/>
    </source>
</evidence>
<dbReference type="InterPro" id="IPR007387">
    <property type="entry name" value="TRAP_DctQ"/>
</dbReference>
<feature type="transmembrane region" description="Helical" evidence="9">
    <location>
        <begin position="61"/>
        <end position="79"/>
    </location>
</feature>
<evidence type="ECO:0000256" key="1">
    <source>
        <dbReference type="ARBA" id="ARBA00004429"/>
    </source>
</evidence>
<comment type="function">
    <text evidence="9">Part of the tripartite ATP-independent periplasmic (TRAP) transport system.</text>
</comment>
<evidence type="ECO:0000313" key="11">
    <source>
        <dbReference type="EMBL" id="RCX26361.1"/>
    </source>
</evidence>
<evidence type="ECO:0000256" key="3">
    <source>
        <dbReference type="ARBA" id="ARBA00022475"/>
    </source>
</evidence>
<dbReference type="OrthoDB" id="2085311at2"/>
<evidence type="ECO:0000256" key="6">
    <source>
        <dbReference type="ARBA" id="ARBA00022989"/>
    </source>
</evidence>
<comment type="subunit">
    <text evidence="9">The complex comprises the extracytoplasmic solute receptor protein and the two transmembrane proteins.</text>
</comment>
<dbReference type="InterPro" id="IPR055348">
    <property type="entry name" value="DctQ"/>
</dbReference>
<evidence type="ECO:0000256" key="4">
    <source>
        <dbReference type="ARBA" id="ARBA00022519"/>
    </source>
</evidence>
<evidence type="ECO:0000256" key="8">
    <source>
        <dbReference type="ARBA" id="ARBA00038436"/>
    </source>
</evidence>
<feature type="domain" description="Tripartite ATP-independent periplasmic transporters DctQ component" evidence="10">
    <location>
        <begin position="37"/>
        <end position="165"/>
    </location>
</feature>
<protein>
    <recommendedName>
        <fullName evidence="9">TRAP transporter small permease protein</fullName>
    </recommendedName>
</protein>
<keyword evidence="12" id="KW-1185">Reference proteome</keyword>
<keyword evidence="5 9" id="KW-0812">Transmembrane</keyword>
<dbReference type="AlphaFoldDB" id="A0A369BYG6"/>
<dbReference type="Proteomes" id="UP000252707">
    <property type="component" value="Unassembled WGS sequence"/>
</dbReference>
<keyword evidence="2 9" id="KW-0813">Transport</keyword>
<evidence type="ECO:0000259" key="10">
    <source>
        <dbReference type="Pfam" id="PF04290"/>
    </source>
</evidence>
<accession>A0A369BYG6</accession>
<comment type="similarity">
    <text evidence="8 9">Belongs to the TRAP transporter small permease family.</text>
</comment>
<keyword evidence="3" id="KW-1003">Cell membrane</keyword>
<organism evidence="11 12">
    <name type="scientific">Thioalbus denitrificans</name>
    <dbReference type="NCBI Taxonomy" id="547122"/>
    <lineage>
        <taxon>Bacteria</taxon>
        <taxon>Pseudomonadati</taxon>
        <taxon>Pseudomonadota</taxon>
        <taxon>Gammaproteobacteria</taxon>
        <taxon>Chromatiales</taxon>
        <taxon>Ectothiorhodospiraceae</taxon>
        <taxon>Thioalbus</taxon>
    </lineage>
</organism>
<evidence type="ECO:0000313" key="12">
    <source>
        <dbReference type="Proteomes" id="UP000252707"/>
    </source>
</evidence>
<dbReference type="GO" id="GO:0005886">
    <property type="term" value="C:plasma membrane"/>
    <property type="evidence" value="ECO:0007669"/>
    <property type="project" value="UniProtKB-SubCell"/>
</dbReference>
<name>A0A369BYG6_9GAMM</name>
<feature type="transmembrane region" description="Helical" evidence="9">
    <location>
        <begin position="131"/>
        <end position="155"/>
    </location>
</feature>
<dbReference type="PANTHER" id="PTHR35011">
    <property type="entry name" value="2,3-DIKETO-L-GULONATE TRAP TRANSPORTER SMALL PERMEASE PROTEIN YIAM"/>
    <property type="match status" value="1"/>
</dbReference>
<gene>
    <name evidence="11" type="ORF">DFQ59_11071</name>
</gene>
<dbReference type="GO" id="GO:0015740">
    <property type="term" value="P:C4-dicarboxylate transport"/>
    <property type="evidence" value="ECO:0007669"/>
    <property type="project" value="TreeGrafter"/>
</dbReference>
<comment type="subcellular location">
    <subcellularLocation>
        <location evidence="1 9">Cell inner membrane</location>
        <topology evidence="1 9">Multi-pass membrane protein</topology>
    </subcellularLocation>
</comment>
<comment type="caution">
    <text evidence="11">The sequence shown here is derived from an EMBL/GenBank/DDBJ whole genome shotgun (WGS) entry which is preliminary data.</text>
</comment>
<keyword evidence="6 9" id="KW-1133">Transmembrane helix</keyword>
<sequence length="181" mass="19731">MEADRTNLQHALGRFVAFSVHLNRWVERVCALLLAAMVLIVWFGVLSRYVLHLGETWSEELARYVMIWAALLAISAGAQRREHIGVEFLFLRLPATVRRVLRFAVDGVGLAFFVFMAVFGVGMAVTGAHQYANIFGMTMLLPFAAVPVAATLTAVQILAVLARDLVAGPGIPPGRELEGAA</sequence>
<dbReference type="GO" id="GO:0022857">
    <property type="term" value="F:transmembrane transporter activity"/>
    <property type="evidence" value="ECO:0007669"/>
    <property type="project" value="UniProtKB-UniRule"/>
</dbReference>
<proteinExistence type="inferred from homology"/>
<dbReference type="EMBL" id="QPJY01000010">
    <property type="protein sequence ID" value="RCX26361.1"/>
    <property type="molecule type" value="Genomic_DNA"/>
</dbReference>
<reference evidence="11 12" key="1">
    <citation type="submission" date="2018-07" db="EMBL/GenBank/DDBJ databases">
        <title>Genomic Encyclopedia of Type Strains, Phase IV (KMG-IV): sequencing the most valuable type-strain genomes for metagenomic binning, comparative biology and taxonomic classification.</title>
        <authorList>
            <person name="Goeker M."/>
        </authorList>
    </citation>
    <scope>NUCLEOTIDE SEQUENCE [LARGE SCALE GENOMIC DNA]</scope>
    <source>
        <strain evidence="11 12">DSM 26407</strain>
    </source>
</reference>
<dbReference type="PANTHER" id="PTHR35011:SF2">
    <property type="entry name" value="2,3-DIKETO-L-GULONATE TRAP TRANSPORTER SMALL PERMEASE PROTEIN YIAM"/>
    <property type="match status" value="1"/>
</dbReference>
<dbReference type="RefSeq" id="WP_114280777.1">
    <property type="nucleotide sequence ID" value="NZ_QPJY01000010.1"/>
</dbReference>
<keyword evidence="4 9" id="KW-0997">Cell inner membrane</keyword>
<feature type="transmembrane region" description="Helical" evidence="9">
    <location>
        <begin position="29"/>
        <end position="49"/>
    </location>
</feature>
<feature type="transmembrane region" description="Helical" evidence="9">
    <location>
        <begin position="100"/>
        <end position="125"/>
    </location>
</feature>
<dbReference type="Pfam" id="PF04290">
    <property type="entry name" value="DctQ"/>
    <property type="match status" value="1"/>
</dbReference>
<evidence type="ECO:0000256" key="7">
    <source>
        <dbReference type="ARBA" id="ARBA00023136"/>
    </source>
</evidence>